<keyword evidence="10" id="KW-1185">Reference proteome</keyword>
<comment type="cofactor">
    <cofactor evidence="1">
        <name>pyridoxal 5'-phosphate</name>
        <dbReference type="ChEBI" id="CHEBI:597326"/>
    </cofactor>
</comment>
<dbReference type="EMBL" id="JBBWUH010000005">
    <property type="protein sequence ID" value="KAK8166394.1"/>
    <property type="molecule type" value="Genomic_DNA"/>
</dbReference>
<dbReference type="GO" id="GO:0008483">
    <property type="term" value="F:transaminase activity"/>
    <property type="evidence" value="ECO:0007669"/>
    <property type="project" value="UniProtKB-KW"/>
</dbReference>
<reference evidence="9 10" key="1">
    <citation type="journal article" date="2022" name="G3 (Bethesda)">
        <title>Enemy or ally: a genomic approach to elucidate the lifestyle of Phyllosticta citrichinaensis.</title>
        <authorList>
            <person name="Buijs V.A."/>
            <person name="Groenewald J.Z."/>
            <person name="Haridas S."/>
            <person name="LaButti K.M."/>
            <person name="Lipzen A."/>
            <person name="Martin F.M."/>
            <person name="Barry K."/>
            <person name="Grigoriev I.V."/>
            <person name="Crous P.W."/>
            <person name="Seidl M.F."/>
        </authorList>
    </citation>
    <scope>NUCLEOTIDE SEQUENCE [LARGE SCALE GENOMIC DNA]</scope>
    <source>
        <strain evidence="9 10">CBS 129764</strain>
    </source>
</reference>
<dbReference type="Gene3D" id="3.90.1150.10">
    <property type="entry name" value="Aspartate Aminotransferase, domain 1"/>
    <property type="match status" value="1"/>
</dbReference>
<keyword evidence="6" id="KW-0663">Pyridoxal phosphate</keyword>
<dbReference type="InterPro" id="IPR015421">
    <property type="entry name" value="PyrdxlP-dep_Trfase_major"/>
</dbReference>
<dbReference type="PANTHER" id="PTHR11879">
    <property type="entry name" value="ASPARTATE AMINOTRANSFERASE"/>
    <property type="match status" value="1"/>
</dbReference>
<proteinExistence type="inferred from homology"/>
<evidence type="ECO:0000313" key="10">
    <source>
        <dbReference type="Proteomes" id="UP001456524"/>
    </source>
</evidence>
<feature type="domain" description="Aminotransferase class I/classII large" evidence="8">
    <location>
        <begin position="36"/>
        <end position="405"/>
    </location>
</feature>
<evidence type="ECO:0000256" key="4">
    <source>
        <dbReference type="ARBA" id="ARBA00022576"/>
    </source>
</evidence>
<evidence type="ECO:0000259" key="8">
    <source>
        <dbReference type="Pfam" id="PF00155"/>
    </source>
</evidence>
<comment type="caution">
    <text evidence="9">The sequence shown here is derived from an EMBL/GenBank/DDBJ whole genome shotgun (WGS) entry which is preliminary data.</text>
</comment>
<dbReference type="InterPro" id="IPR004839">
    <property type="entry name" value="Aminotransferase_I/II_large"/>
</dbReference>
<evidence type="ECO:0000256" key="5">
    <source>
        <dbReference type="ARBA" id="ARBA00022679"/>
    </source>
</evidence>
<dbReference type="InterPro" id="IPR004838">
    <property type="entry name" value="NHTrfase_class1_PyrdxlP-BS"/>
</dbReference>
<sequence length="415" mass="46166">MGSLSIPDSRFAHLDQFPMDEAFMIMRDFALDTHPHKISLGAGVYRDNEAKPWVLPSVRKAEQLIVQDPNTDHEYQPMAGHPPFIPLAQELTFGPLMASLSNRIVSCQTISGTGACHFAFRFISEVTSAKRVWISNPTWGNHHLLWDISAPQVKQQLYPYYNAKTCSLDFEGMIQTLDAEAQPGDIILLHACAHNPTGIDPTPEQWAVIADVCERKQLFPLFDSAYQGFASGDLDQDAYAIRLFAERGFELAVAQSFSKNFGLYGQRVGALHIVVSRSDAAPSTQSHLTKLVRGEFSTAPVHGARIVSRILSDAALRKQWYGDLQVMSSRLKDMRRALYDELRRLGTPGSWEHIVDQIGMFSYTGLNEKQVRRLRDEQHMYMMSSGRASIAGLNTSNVAAAAAAIDAVVRAEKQA</sequence>
<dbReference type="Gene3D" id="3.40.640.10">
    <property type="entry name" value="Type I PLP-dependent aspartate aminotransferase-like (Major domain)"/>
    <property type="match status" value="1"/>
</dbReference>
<evidence type="ECO:0000256" key="7">
    <source>
        <dbReference type="RuleBase" id="RU000480"/>
    </source>
</evidence>
<dbReference type="InterPro" id="IPR015424">
    <property type="entry name" value="PyrdxlP-dep_Trfase"/>
</dbReference>
<dbReference type="Proteomes" id="UP001456524">
    <property type="component" value="Unassembled WGS sequence"/>
</dbReference>
<dbReference type="PROSITE" id="PS00105">
    <property type="entry name" value="AA_TRANSFER_CLASS_1"/>
    <property type="match status" value="1"/>
</dbReference>
<comment type="miscellaneous">
    <text evidence="7">In eukaryotes there are cytoplasmic, mitochondrial and chloroplastic isozymes.</text>
</comment>
<dbReference type="SUPFAM" id="SSF53383">
    <property type="entry name" value="PLP-dependent transferases"/>
    <property type="match status" value="1"/>
</dbReference>
<comment type="similarity">
    <text evidence="2">Belongs to the class-I pyridoxal-phosphate-dependent aminotransferase family.</text>
</comment>
<dbReference type="EC" id="2.6.1.1" evidence="7"/>
<dbReference type="PANTHER" id="PTHR11879:SF20">
    <property type="entry name" value="ASPARTATE AMINOTRANSFERASE"/>
    <property type="match status" value="1"/>
</dbReference>
<organism evidence="9 10">
    <name type="scientific">Phyllosticta citrichinensis</name>
    <dbReference type="NCBI Taxonomy" id="1130410"/>
    <lineage>
        <taxon>Eukaryota</taxon>
        <taxon>Fungi</taxon>
        <taxon>Dikarya</taxon>
        <taxon>Ascomycota</taxon>
        <taxon>Pezizomycotina</taxon>
        <taxon>Dothideomycetes</taxon>
        <taxon>Dothideomycetes incertae sedis</taxon>
        <taxon>Botryosphaeriales</taxon>
        <taxon>Phyllostictaceae</taxon>
        <taxon>Phyllosticta</taxon>
    </lineage>
</organism>
<evidence type="ECO:0000313" key="9">
    <source>
        <dbReference type="EMBL" id="KAK8166394.1"/>
    </source>
</evidence>
<dbReference type="PRINTS" id="PR00799">
    <property type="entry name" value="TRANSAMINASE"/>
</dbReference>
<evidence type="ECO:0000256" key="2">
    <source>
        <dbReference type="ARBA" id="ARBA00007441"/>
    </source>
</evidence>
<accession>A0ABR1XT03</accession>
<dbReference type="InterPro" id="IPR000796">
    <property type="entry name" value="Asp_trans"/>
</dbReference>
<dbReference type="InterPro" id="IPR015422">
    <property type="entry name" value="PyrdxlP-dep_Trfase_small"/>
</dbReference>
<dbReference type="NCBIfam" id="NF006719">
    <property type="entry name" value="PRK09257.1"/>
    <property type="match status" value="1"/>
</dbReference>
<dbReference type="Pfam" id="PF00155">
    <property type="entry name" value="Aminotran_1_2"/>
    <property type="match status" value="1"/>
</dbReference>
<keyword evidence="4 7" id="KW-0032">Aminotransferase</keyword>
<name>A0ABR1XT03_9PEZI</name>
<comment type="subunit">
    <text evidence="3 7">Homodimer.</text>
</comment>
<evidence type="ECO:0000256" key="6">
    <source>
        <dbReference type="ARBA" id="ARBA00022898"/>
    </source>
</evidence>
<dbReference type="CDD" id="cd00609">
    <property type="entry name" value="AAT_like"/>
    <property type="match status" value="1"/>
</dbReference>
<gene>
    <name evidence="9" type="ORF">IWX90DRAFT_211861</name>
</gene>
<evidence type="ECO:0000256" key="1">
    <source>
        <dbReference type="ARBA" id="ARBA00001933"/>
    </source>
</evidence>
<evidence type="ECO:0000256" key="3">
    <source>
        <dbReference type="ARBA" id="ARBA00011738"/>
    </source>
</evidence>
<comment type="catalytic activity">
    <reaction evidence="7">
        <text>L-aspartate + 2-oxoglutarate = oxaloacetate + L-glutamate</text>
        <dbReference type="Rhea" id="RHEA:21824"/>
        <dbReference type="ChEBI" id="CHEBI:16452"/>
        <dbReference type="ChEBI" id="CHEBI:16810"/>
        <dbReference type="ChEBI" id="CHEBI:29985"/>
        <dbReference type="ChEBI" id="CHEBI:29991"/>
        <dbReference type="EC" id="2.6.1.1"/>
    </reaction>
</comment>
<protein>
    <recommendedName>
        <fullName evidence="7">Aspartate aminotransferase</fullName>
        <ecNumber evidence="7">2.6.1.1</ecNumber>
    </recommendedName>
</protein>
<keyword evidence="5 7" id="KW-0808">Transferase</keyword>